<keyword evidence="1" id="KW-0812">Transmembrane</keyword>
<evidence type="ECO:0000313" key="3">
    <source>
        <dbReference type="Proteomes" id="UP001183629"/>
    </source>
</evidence>
<dbReference type="Proteomes" id="UP001183629">
    <property type="component" value="Unassembled WGS sequence"/>
</dbReference>
<dbReference type="RefSeq" id="WP_310418595.1">
    <property type="nucleotide sequence ID" value="NZ_JAVDYC010000001.1"/>
</dbReference>
<keyword evidence="1" id="KW-1133">Transmembrane helix</keyword>
<organism evidence="2 3">
    <name type="scientific">Catenuloplanes niger</name>
    <dbReference type="NCBI Taxonomy" id="587534"/>
    <lineage>
        <taxon>Bacteria</taxon>
        <taxon>Bacillati</taxon>
        <taxon>Actinomycetota</taxon>
        <taxon>Actinomycetes</taxon>
        <taxon>Micromonosporales</taxon>
        <taxon>Micromonosporaceae</taxon>
        <taxon>Catenuloplanes</taxon>
    </lineage>
</organism>
<accession>A0AAE3ZRT0</accession>
<keyword evidence="1" id="KW-0472">Membrane</keyword>
<dbReference type="AlphaFoldDB" id="A0AAE3ZRT0"/>
<protein>
    <submittedName>
        <fullName evidence="2">Uncharacterized protein</fullName>
    </submittedName>
</protein>
<name>A0AAE3ZRT0_9ACTN</name>
<reference evidence="2 3" key="1">
    <citation type="submission" date="2023-07" db="EMBL/GenBank/DDBJ databases">
        <title>Sequencing the genomes of 1000 actinobacteria strains.</title>
        <authorList>
            <person name="Klenk H.-P."/>
        </authorList>
    </citation>
    <scope>NUCLEOTIDE SEQUENCE [LARGE SCALE GENOMIC DNA]</scope>
    <source>
        <strain evidence="2 3">DSM 44711</strain>
    </source>
</reference>
<sequence>MTVYYRDDSVEVTSSRLRVEAAAYPISQLEYVWHTRSRFTSRGAARRLVRWLIVTALTIPGVLLALFLIGLPFIQVDGDLNVGVLALGVAACVVLALALAPLLEVPLTMLDRINDRGVEQHELWAQIVGEQVLLLRTHDATKFGQIYRAVQRAVEETG</sequence>
<proteinExistence type="predicted"/>
<feature type="transmembrane region" description="Helical" evidence="1">
    <location>
        <begin position="48"/>
        <end position="74"/>
    </location>
</feature>
<evidence type="ECO:0000313" key="2">
    <source>
        <dbReference type="EMBL" id="MDR7324742.1"/>
    </source>
</evidence>
<evidence type="ECO:0000256" key="1">
    <source>
        <dbReference type="SAM" id="Phobius"/>
    </source>
</evidence>
<keyword evidence="3" id="KW-1185">Reference proteome</keyword>
<feature type="transmembrane region" description="Helical" evidence="1">
    <location>
        <begin position="80"/>
        <end position="103"/>
    </location>
</feature>
<dbReference type="InterPro" id="IPR045629">
    <property type="entry name" value="DUF6232"/>
</dbReference>
<dbReference type="EMBL" id="JAVDYC010000001">
    <property type="protein sequence ID" value="MDR7324742.1"/>
    <property type="molecule type" value="Genomic_DNA"/>
</dbReference>
<gene>
    <name evidence="2" type="ORF">J2S44_004992</name>
</gene>
<comment type="caution">
    <text evidence="2">The sequence shown here is derived from an EMBL/GenBank/DDBJ whole genome shotgun (WGS) entry which is preliminary data.</text>
</comment>
<dbReference type="Pfam" id="PF19744">
    <property type="entry name" value="DUF6232"/>
    <property type="match status" value="1"/>
</dbReference>